<evidence type="ECO:0000259" key="5">
    <source>
        <dbReference type="SMART" id="SM00941"/>
    </source>
</evidence>
<dbReference type="Pfam" id="PF00591">
    <property type="entry name" value="Glycos_transf_3"/>
    <property type="match status" value="1"/>
</dbReference>
<dbReference type="GO" id="GO:0004645">
    <property type="term" value="F:1,4-alpha-oligoglucan phosphorylase activity"/>
    <property type="evidence" value="ECO:0007669"/>
    <property type="project" value="InterPro"/>
</dbReference>
<name>A0A553BEG9_9FLAO</name>
<evidence type="ECO:0000313" key="9">
    <source>
        <dbReference type="Proteomes" id="UP000318669"/>
    </source>
</evidence>
<reference evidence="8 9" key="1">
    <citation type="submission" date="2019-07" db="EMBL/GenBank/DDBJ databases">
        <title>Novel species of Flavobacterium.</title>
        <authorList>
            <person name="Liu Q."/>
            <person name="Xin Y.-H."/>
        </authorList>
    </citation>
    <scope>NUCLEOTIDE SEQUENCE [LARGE SCALE GENOMIC DNA]</scope>
    <source>
        <strain evidence="6 8">GSP39</strain>
        <strain evidence="7 9">GSR22</strain>
    </source>
</reference>
<dbReference type="SUPFAM" id="SSF54680">
    <property type="entry name" value="Pyrimidine nucleoside phosphorylase C-terminal domain"/>
    <property type="match status" value="1"/>
</dbReference>
<organism evidence="7 9">
    <name type="scientific">Flavobacterium gawalongense</name>
    <dbReference type="NCBI Taxonomy" id="2594432"/>
    <lineage>
        <taxon>Bacteria</taxon>
        <taxon>Pseudomonadati</taxon>
        <taxon>Bacteroidota</taxon>
        <taxon>Flavobacteriia</taxon>
        <taxon>Flavobacteriales</taxon>
        <taxon>Flavobacteriaceae</taxon>
        <taxon>Flavobacterium</taxon>
    </lineage>
</organism>
<dbReference type="EMBL" id="VJZN01000033">
    <property type="protein sequence ID" value="TRX03549.1"/>
    <property type="molecule type" value="Genomic_DNA"/>
</dbReference>
<comment type="catalytic activity">
    <reaction evidence="4">
        <text>thymidine + phosphate = 2-deoxy-alpha-D-ribose 1-phosphate + thymine</text>
        <dbReference type="Rhea" id="RHEA:16037"/>
        <dbReference type="ChEBI" id="CHEBI:17748"/>
        <dbReference type="ChEBI" id="CHEBI:17821"/>
        <dbReference type="ChEBI" id="CHEBI:43474"/>
        <dbReference type="ChEBI" id="CHEBI:57259"/>
        <dbReference type="EC" id="2.4.2.4"/>
    </reaction>
</comment>
<dbReference type="EC" id="2.4.2.4" evidence="1"/>
<dbReference type="Proteomes" id="UP000318528">
    <property type="component" value="Unassembled WGS sequence"/>
</dbReference>
<dbReference type="GO" id="GO:0006206">
    <property type="term" value="P:pyrimidine nucleobase metabolic process"/>
    <property type="evidence" value="ECO:0007669"/>
    <property type="project" value="InterPro"/>
</dbReference>
<evidence type="ECO:0000313" key="7">
    <source>
        <dbReference type="EMBL" id="TRX06643.1"/>
    </source>
</evidence>
<dbReference type="PROSITE" id="PS00647">
    <property type="entry name" value="THYMID_PHOSPHORYLASE"/>
    <property type="match status" value="1"/>
</dbReference>
<dbReference type="InterPro" id="IPR036566">
    <property type="entry name" value="PYNP-like_C_sf"/>
</dbReference>
<comment type="caution">
    <text evidence="7">The sequence shown here is derived from an EMBL/GenBank/DDBJ whole genome shotgun (WGS) entry which is preliminary data.</text>
</comment>
<dbReference type="InterPro" id="IPR017872">
    <property type="entry name" value="Pyrmidine_PPase_CS"/>
</dbReference>
<dbReference type="OrthoDB" id="341217at2"/>
<dbReference type="GO" id="GO:0009032">
    <property type="term" value="F:thymidine phosphorylase activity"/>
    <property type="evidence" value="ECO:0007669"/>
    <property type="project" value="UniProtKB-EC"/>
</dbReference>
<dbReference type="SUPFAM" id="SSF47648">
    <property type="entry name" value="Nucleoside phosphorylase/phosphoribosyltransferase N-terminal domain"/>
    <property type="match status" value="1"/>
</dbReference>
<dbReference type="InterPro" id="IPR000053">
    <property type="entry name" value="Thymidine/pyrmidine_PPase"/>
</dbReference>
<dbReference type="PANTHER" id="PTHR10515:SF0">
    <property type="entry name" value="THYMIDINE PHOSPHORYLASE"/>
    <property type="match status" value="1"/>
</dbReference>
<dbReference type="NCBIfam" id="NF003338">
    <property type="entry name" value="PRK04350.1"/>
    <property type="match status" value="1"/>
</dbReference>
<dbReference type="Gene3D" id="2.40.40.20">
    <property type="match status" value="1"/>
</dbReference>
<evidence type="ECO:0000313" key="8">
    <source>
        <dbReference type="Proteomes" id="UP000318528"/>
    </source>
</evidence>
<keyword evidence="3" id="KW-0808">Transferase</keyword>
<dbReference type="InterPro" id="IPR028579">
    <property type="entry name" value="Thym_Pase_Put"/>
</dbReference>
<dbReference type="Gene3D" id="1.20.970.50">
    <property type="match status" value="1"/>
</dbReference>
<evidence type="ECO:0000256" key="4">
    <source>
        <dbReference type="ARBA" id="ARBA00048550"/>
    </source>
</evidence>
<dbReference type="HAMAP" id="MF_00703">
    <property type="entry name" value="Thymid_phosp_2"/>
    <property type="match status" value="1"/>
</dbReference>
<dbReference type="InterPro" id="IPR013466">
    <property type="entry name" value="Thymidine/AMP_Pase"/>
</dbReference>
<dbReference type="Pfam" id="PF07831">
    <property type="entry name" value="PYNP_C"/>
    <property type="match status" value="1"/>
</dbReference>
<dbReference type="Pfam" id="PF02885">
    <property type="entry name" value="Glycos_trans_3N"/>
    <property type="match status" value="1"/>
</dbReference>
<dbReference type="AlphaFoldDB" id="A0A553BEG9"/>
<dbReference type="Gene3D" id="3.90.1170.30">
    <property type="entry name" value="Pyrimidine nucleoside phosphorylase-like, C-terminal domain"/>
    <property type="match status" value="1"/>
</dbReference>
<evidence type="ECO:0000256" key="2">
    <source>
        <dbReference type="ARBA" id="ARBA00022676"/>
    </source>
</evidence>
<dbReference type="Gene3D" id="3.40.1030.10">
    <property type="entry name" value="Nucleoside phosphorylase/phosphoribosyltransferase catalytic domain"/>
    <property type="match status" value="1"/>
</dbReference>
<sequence>MKQPYHSNTLKVKALGIDTYRENNIYMLIDCDICRSEGFTALTRIVVHHNGKSIIATLNVVHSELLQENEGGLSDIALKRLDVKDGDLITVSHLKPIESLSDVRAKMYHKKIDEAAYYRIINDITNGLYSDIEIAAFITACAGDNLDLDEITWITRAMIDSGSKLEWDEKIILDKHSVGGLPGNRTTPIVVPIIAASGLTIPKTSSRAITSPAGTADTMETITTVNLSIEKIKEVVNKEGGCFAWGRLAKLSPADDILISIEKALDIDSAGQMIASVLSKKVAAGSTHVVIEIPFGETAKVRTHDEALKLQYYFKVIGDAIKLNVEVLITDGSQPVGKGIGPSLEAMDVLSVLRNQHDAPSDLKEKALMIAGALLELSGKIEKGKGVSEARQILESGKAYAKFKKICFAQGGITEPEFAEYKTEIKSEIAGIVTGIDNRKLAKVAKLAGAPHDPSAGIYFNSPIGTKVEKGQTLFSIYAESEGELQYAIDYLESVSPIIKIV</sequence>
<dbReference type="RefSeq" id="WP_143388602.1">
    <property type="nucleotide sequence ID" value="NZ_VJZL01000032.1"/>
</dbReference>
<dbReference type="SMART" id="SM00941">
    <property type="entry name" value="PYNP_C"/>
    <property type="match status" value="1"/>
</dbReference>
<keyword evidence="8" id="KW-1185">Reference proteome</keyword>
<dbReference type="Proteomes" id="UP000318669">
    <property type="component" value="Unassembled WGS sequence"/>
</dbReference>
<dbReference type="InterPro" id="IPR013102">
    <property type="entry name" value="PYNP_C"/>
</dbReference>
<accession>A0A553BEG9</accession>
<protein>
    <recommendedName>
        <fullName evidence="1">thymidine phosphorylase</fullName>
        <ecNumber evidence="1">2.4.2.4</ecNumber>
    </recommendedName>
</protein>
<evidence type="ECO:0000256" key="1">
    <source>
        <dbReference type="ARBA" id="ARBA00011892"/>
    </source>
</evidence>
<dbReference type="NCBIfam" id="TIGR02645">
    <property type="entry name" value="ARCH_P_rylase"/>
    <property type="match status" value="1"/>
</dbReference>
<proteinExistence type="inferred from homology"/>
<keyword evidence="2" id="KW-0328">Glycosyltransferase</keyword>
<dbReference type="InterPro" id="IPR017459">
    <property type="entry name" value="Glycosyl_Trfase_fam3_N_dom"/>
</dbReference>
<feature type="domain" description="Pyrimidine nucleoside phosphorylase C-terminal" evidence="5">
    <location>
        <begin position="432"/>
        <end position="499"/>
    </location>
</feature>
<dbReference type="EMBL" id="VJZL01000032">
    <property type="protein sequence ID" value="TRX06643.1"/>
    <property type="molecule type" value="Genomic_DNA"/>
</dbReference>
<dbReference type="GO" id="GO:0006213">
    <property type="term" value="P:pyrimidine nucleoside metabolic process"/>
    <property type="evidence" value="ECO:0007669"/>
    <property type="project" value="InterPro"/>
</dbReference>
<dbReference type="InterPro" id="IPR000312">
    <property type="entry name" value="Glycosyl_Trfase_fam3"/>
</dbReference>
<dbReference type="InterPro" id="IPR036320">
    <property type="entry name" value="Glycosyl_Trfase_fam3_N_dom_sf"/>
</dbReference>
<dbReference type="InterPro" id="IPR035902">
    <property type="entry name" value="Nuc_phospho_transferase"/>
</dbReference>
<dbReference type="GO" id="GO:0005829">
    <property type="term" value="C:cytosol"/>
    <property type="evidence" value="ECO:0007669"/>
    <property type="project" value="TreeGrafter"/>
</dbReference>
<gene>
    <name evidence="7" type="ORF">FNW11_14270</name>
    <name evidence="6" type="ORF">FNW12_15070</name>
</gene>
<dbReference type="PANTHER" id="PTHR10515">
    <property type="entry name" value="THYMIDINE PHOSPHORYLASE"/>
    <property type="match status" value="1"/>
</dbReference>
<evidence type="ECO:0000256" key="3">
    <source>
        <dbReference type="ARBA" id="ARBA00022679"/>
    </source>
</evidence>
<evidence type="ECO:0000313" key="6">
    <source>
        <dbReference type="EMBL" id="TRX03549.1"/>
    </source>
</evidence>
<dbReference type="SUPFAM" id="SSF52418">
    <property type="entry name" value="Nucleoside phosphorylase/phosphoribosyltransferase catalytic domain"/>
    <property type="match status" value="1"/>
</dbReference>